<sequence length="443" mass="49919">MDIGSPPLNSPQFYRKRLVTEVGAAAHEIVSHFEKTRDIEEKKRIGSDMINNSIGYTVRGRLCSALAGVILEGLRPYRIQRLILNDIWKVTMAFCQEVQLSEASLFLPQEVEKLVQVVQAIGSLRALRDNNTKFRTFVCLCLSRGLLCKWLQMLPHLNDTLSKYYQSWALLVQATDNGWNQKLYSYMLQDLEPLNYLPFDLSIDFESKQELLAVCPEMRNYSRIPTPTVSPHPSPRPSPHSSPPHNSPSPSPLVSPKFSSSTTPPRRLSVTVVKNAATGQRTNNLIAAVWQEEQEEEQEEDTDSQTEAREGRERKEYKRVIEEPDVSMSSVTAELERGRREGEGERRGFGRAASWLRKIATSLQEAAEAASEQPKPHPPPTNAPSKKYMQALYPNIAEDGDELSFSEGDIMTVTGQVNSEWLICSFGQRTGIVPANFVQEVKI</sequence>
<evidence type="ECO:0000313" key="6">
    <source>
        <dbReference type="EMBL" id="CAI7997418.1"/>
    </source>
</evidence>
<dbReference type="InterPro" id="IPR036028">
    <property type="entry name" value="SH3-like_dom_sf"/>
</dbReference>
<organism evidence="6 7">
    <name type="scientific">Geodia barretti</name>
    <name type="common">Barrett's horny sponge</name>
    <dbReference type="NCBI Taxonomy" id="519541"/>
    <lineage>
        <taxon>Eukaryota</taxon>
        <taxon>Metazoa</taxon>
        <taxon>Porifera</taxon>
        <taxon>Demospongiae</taxon>
        <taxon>Heteroscleromorpha</taxon>
        <taxon>Tetractinellida</taxon>
        <taxon>Astrophorina</taxon>
        <taxon>Geodiidae</taxon>
        <taxon>Geodia</taxon>
    </lineage>
</organism>
<feature type="domain" description="SH3" evidence="4">
    <location>
        <begin position="384"/>
        <end position="443"/>
    </location>
</feature>
<evidence type="ECO:0000313" key="7">
    <source>
        <dbReference type="Proteomes" id="UP001174909"/>
    </source>
</evidence>
<dbReference type="CDD" id="cd00174">
    <property type="entry name" value="SH3"/>
    <property type="match status" value="1"/>
</dbReference>
<dbReference type="InterPro" id="IPR004012">
    <property type="entry name" value="Run_dom"/>
</dbReference>
<dbReference type="PROSITE" id="PS50002">
    <property type="entry name" value="SH3"/>
    <property type="match status" value="1"/>
</dbReference>
<feature type="region of interest" description="Disordered" evidence="3">
    <location>
        <begin position="363"/>
        <end position="386"/>
    </location>
</feature>
<dbReference type="Gene3D" id="2.30.30.40">
    <property type="entry name" value="SH3 Domains"/>
    <property type="match status" value="1"/>
</dbReference>
<comment type="caution">
    <text evidence="6">The sequence shown here is derived from an EMBL/GenBank/DDBJ whole genome shotgun (WGS) entry which is preliminary data.</text>
</comment>
<dbReference type="SMART" id="SM00326">
    <property type="entry name" value="SH3"/>
    <property type="match status" value="1"/>
</dbReference>
<dbReference type="SUPFAM" id="SSF50044">
    <property type="entry name" value="SH3-domain"/>
    <property type="match status" value="1"/>
</dbReference>
<gene>
    <name evidence="6" type="ORF">GBAR_LOCUS2146</name>
</gene>
<dbReference type="Gene3D" id="1.20.58.900">
    <property type="match status" value="1"/>
</dbReference>
<feature type="compositionally biased region" description="Basic and acidic residues" evidence="3">
    <location>
        <begin position="306"/>
        <end position="315"/>
    </location>
</feature>
<dbReference type="SUPFAM" id="SSF140741">
    <property type="entry name" value="RUN domain-like"/>
    <property type="match status" value="1"/>
</dbReference>
<evidence type="ECO:0000259" key="4">
    <source>
        <dbReference type="PROSITE" id="PS50002"/>
    </source>
</evidence>
<feature type="compositionally biased region" description="Pro residues" evidence="3">
    <location>
        <begin position="228"/>
        <end position="253"/>
    </location>
</feature>
<evidence type="ECO:0000256" key="1">
    <source>
        <dbReference type="ARBA" id="ARBA00022443"/>
    </source>
</evidence>
<protein>
    <submittedName>
        <fullName evidence="6">Iporin</fullName>
    </submittedName>
</protein>
<dbReference type="PROSITE" id="PS50826">
    <property type="entry name" value="RUN"/>
    <property type="match status" value="1"/>
</dbReference>
<dbReference type="GO" id="GO:0031410">
    <property type="term" value="C:cytoplasmic vesicle"/>
    <property type="evidence" value="ECO:0007669"/>
    <property type="project" value="TreeGrafter"/>
</dbReference>
<dbReference type="EMBL" id="CASHTH010000313">
    <property type="protein sequence ID" value="CAI7997418.1"/>
    <property type="molecule type" value="Genomic_DNA"/>
</dbReference>
<dbReference type="Proteomes" id="UP001174909">
    <property type="component" value="Unassembled WGS sequence"/>
</dbReference>
<dbReference type="Pfam" id="PF02759">
    <property type="entry name" value="RUN"/>
    <property type="match status" value="1"/>
</dbReference>
<feature type="domain" description="RUN" evidence="5">
    <location>
        <begin position="53"/>
        <end position="206"/>
    </location>
</feature>
<evidence type="ECO:0000256" key="2">
    <source>
        <dbReference type="PROSITE-ProRule" id="PRU00192"/>
    </source>
</evidence>
<evidence type="ECO:0000259" key="5">
    <source>
        <dbReference type="PROSITE" id="PS50826"/>
    </source>
</evidence>
<feature type="region of interest" description="Disordered" evidence="3">
    <location>
        <begin position="291"/>
        <end position="315"/>
    </location>
</feature>
<name>A0AA35QYX1_GEOBA</name>
<dbReference type="PANTHER" id="PTHR15591:SF16">
    <property type="entry name" value="FARNESYL PYROPHOSPHATE SYNTHASE"/>
    <property type="match status" value="1"/>
</dbReference>
<keyword evidence="1 2" id="KW-0728">SH3 domain</keyword>
<dbReference type="SMART" id="SM00593">
    <property type="entry name" value="RUN"/>
    <property type="match status" value="1"/>
</dbReference>
<dbReference type="InterPro" id="IPR037213">
    <property type="entry name" value="Run_dom_sf"/>
</dbReference>
<feature type="compositionally biased region" description="Acidic residues" evidence="3">
    <location>
        <begin position="292"/>
        <end position="304"/>
    </location>
</feature>
<dbReference type="PRINTS" id="PR00452">
    <property type="entry name" value="SH3DOMAIN"/>
</dbReference>
<reference evidence="6" key="1">
    <citation type="submission" date="2023-03" db="EMBL/GenBank/DDBJ databases">
        <authorList>
            <person name="Steffen K."/>
            <person name="Cardenas P."/>
        </authorList>
    </citation>
    <scope>NUCLEOTIDE SEQUENCE</scope>
</reference>
<feature type="region of interest" description="Disordered" evidence="3">
    <location>
        <begin position="223"/>
        <end position="267"/>
    </location>
</feature>
<dbReference type="PANTHER" id="PTHR15591">
    <property type="entry name" value="RUN AND SH3 DOMAIN CONTAINING"/>
    <property type="match status" value="1"/>
</dbReference>
<keyword evidence="7" id="KW-1185">Reference proteome</keyword>
<accession>A0AA35QYX1</accession>
<dbReference type="InterPro" id="IPR001452">
    <property type="entry name" value="SH3_domain"/>
</dbReference>
<proteinExistence type="predicted"/>
<evidence type="ECO:0000256" key="3">
    <source>
        <dbReference type="SAM" id="MobiDB-lite"/>
    </source>
</evidence>
<dbReference type="InterPro" id="IPR047343">
    <property type="entry name" value="RUSC1_2"/>
</dbReference>
<dbReference type="AlphaFoldDB" id="A0AA35QYX1"/>
<dbReference type="PRINTS" id="PR00499">
    <property type="entry name" value="P67PHOX"/>
</dbReference>
<dbReference type="Pfam" id="PF14604">
    <property type="entry name" value="SH3_9"/>
    <property type="match status" value="1"/>
</dbReference>